<gene>
    <name evidence="4" type="ORF">EAH82_15170</name>
</gene>
<proteinExistence type="inferred from homology"/>
<comment type="similarity">
    <text evidence="1">Belongs to the ice-binding protein family.</text>
</comment>
<evidence type="ECO:0000259" key="3">
    <source>
        <dbReference type="Pfam" id="PF13205"/>
    </source>
</evidence>
<reference evidence="4 5" key="1">
    <citation type="journal article" date="2019" name="Environ. Microbiol.">
        <title>Species interactions and distinct microbial communities in high Arctic permafrost affected cryosols are associated with the CH4 and CO2 gas fluxes.</title>
        <authorList>
            <person name="Altshuler I."/>
            <person name="Hamel J."/>
            <person name="Turney S."/>
            <person name="Magnuson E."/>
            <person name="Levesque R."/>
            <person name="Greer C."/>
            <person name="Whyte L.G."/>
        </authorList>
    </citation>
    <scope>NUCLEOTIDE SEQUENCE [LARGE SCALE GENOMIC DNA]</scope>
    <source>
        <strain evidence="4 5">S06.C</strain>
    </source>
</reference>
<dbReference type="InterPro" id="IPR021884">
    <property type="entry name" value="Ice-bd_prot"/>
</dbReference>
<name>A0A502DKK2_9BURK</name>
<dbReference type="InterPro" id="IPR014755">
    <property type="entry name" value="Cu-Rt/internalin_Ig-like"/>
</dbReference>
<sequence length="626" mass="61365">MLLIGALLAACGGGGGGGGLDPILGPPVLGVVPAPTPTPVVPVAPTVVSTVPAATEPPVTDVATTAAVRATFSKPMSAASLTPTSFTLACPAGAPVNAAVSYDAATLTAILTPAAALPAGTVCVATVTTAALDTAGLALAANFSWRFRTAALADATRPTVVLTEPAPAATGVATNTRITATFSEAMNPATLTSASFVVTSGTPAVPVAGTVTYVASSRTATFKPTATTLAANTVFNAVITSAATDTSGNALAGNTAVAPNAGNHVWTFTTGAVADTVAPTVLSFNPVVSATNVCRTQSINATFSEAMDPTTVSATTYRITDNGVGVAGTVSYDAANRIASFVPSAATGFAANRVLTATLASGATGVTDLAGNPLAADEVWTFTTGAQVCNPPIDLKSIAGFGAFGGGAGVTNQGINTTIGGNLGSTAACTLITGLHDRFDIYTETPLNVGAVDGTVYCAPPAPGTVAKFNIATQARADAQASYNELAALPAGSDPGAGQLGGQILAPGVYTSAGGTFSITTGDLTLDGQGDANATWVFQSAAAMTIGAPGFPRRVVLINGAKAANVFWQVGAAARIADGSTMIGTIIAPAGVTISTAGQTLQTTLIGRAIGLTASVTMVNTTIVAP</sequence>
<organism evidence="4 5">
    <name type="scientific">Variovorax guangxiensis</name>
    <dbReference type="NCBI Taxonomy" id="1775474"/>
    <lineage>
        <taxon>Bacteria</taxon>
        <taxon>Pseudomonadati</taxon>
        <taxon>Pseudomonadota</taxon>
        <taxon>Betaproteobacteria</taxon>
        <taxon>Burkholderiales</taxon>
        <taxon>Comamonadaceae</taxon>
        <taxon>Variovorax</taxon>
    </lineage>
</organism>
<protein>
    <submittedName>
        <fullName evidence="4">DUF3494 domain-containing protein</fullName>
    </submittedName>
</protein>
<dbReference type="Pfam" id="PF11999">
    <property type="entry name" value="Ice_binding"/>
    <property type="match status" value="1"/>
</dbReference>
<evidence type="ECO:0000256" key="2">
    <source>
        <dbReference type="ARBA" id="ARBA00022729"/>
    </source>
</evidence>
<evidence type="ECO:0000313" key="5">
    <source>
        <dbReference type="Proteomes" id="UP000319212"/>
    </source>
</evidence>
<keyword evidence="2" id="KW-0732">Signal</keyword>
<dbReference type="EMBL" id="RCZI01000004">
    <property type="protein sequence ID" value="TPG25763.1"/>
    <property type="molecule type" value="Genomic_DNA"/>
</dbReference>
<dbReference type="AlphaFoldDB" id="A0A502DKK2"/>
<comment type="caution">
    <text evidence="4">The sequence shown here is derived from an EMBL/GenBank/DDBJ whole genome shotgun (WGS) entry which is preliminary data.</text>
</comment>
<evidence type="ECO:0000313" key="4">
    <source>
        <dbReference type="EMBL" id="TPG25763.1"/>
    </source>
</evidence>
<feature type="domain" description="SbsA Ig-like" evidence="3">
    <location>
        <begin position="275"/>
        <end position="384"/>
    </location>
</feature>
<feature type="domain" description="SbsA Ig-like" evidence="3">
    <location>
        <begin position="43"/>
        <end position="149"/>
    </location>
</feature>
<dbReference type="InterPro" id="IPR032812">
    <property type="entry name" value="SbsA_Ig"/>
</dbReference>
<dbReference type="Pfam" id="PF13205">
    <property type="entry name" value="Big_5"/>
    <property type="match status" value="3"/>
</dbReference>
<dbReference type="Proteomes" id="UP000319212">
    <property type="component" value="Unassembled WGS sequence"/>
</dbReference>
<evidence type="ECO:0000256" key="1">
    <source>
        <dbReference type="ARBA" id="ARBA00005445"/>
    </source>
</evidence>
<feature type="domain" description="SbsA Ig-like" evidence="3">
    <location>
        <begin position="154"/>
        <end position="270"/>
    </location>
</feature>
<dbReference type="Gene3D" id="2.60.40.1220">
    <property type="match status" value="3"/>
</dbReference>
<accession>A0A502DKK2</accession>